<dbReference type="GO" id="GO:0000030">
    <property type="term" value="F:mannosyltransferase activity"/>
    <property type="evidence" value="ECO:0007669"/>
    <property type="project" value="TreeGrafter"/>
</dbReference>
<dbReference type="PANTHER" id="PTHR32385:SF15">
    <property type="entry name" value="INOSITOL PHOSPHOCERAMIDE MANNOSYLTRANSFERASE 1"/>
    <property type="match status" value="1"/>
</dbReference>
<dbReference type="InterPro" id="IPR029044">
    <property type="entry name" value="Nucleotide-diphossugar_trans"/>
</dbReference>
<evidence type="ECO:0000313" key="3">
    <source>
        <dbReference type="Proteomes" id="UP000238916"/>
    </source>
</evidence>
<name>A0A2U3LB86_9FIRM</name>
<dbReference type="InterPro" id="IPR051706">
    <property type="entry name" value="Glycosyltransferase_domain"/>
</dbReference>
<proteinExistence type="predicted"/>
<dbReference type="SUPFAM" id="SSF53448">
    <property type="entry name" value="Nucleotide-diphospho-sugar transferases"/>
    <property type="match status" value="1"/>
</dbReference>
<dbReference type="Pfam" id="PF04488">
    <property type="entry name" value="Gly_transf_sug"/>
    <property type="match status" value="1"/>
</dbReference>
<evidence type="ECO:0000256" key="1">
    <source>
        <dbReference type="ARBA" id="ARBA00022679"/>
    </source>
</evidence>
<evidence type="ECO:0000313" key="2">
    <source>
        <dbReference type="EMBL" id="SPF49152.1"/>
    </source>
</evidence>
<keyword evidence="1" id="KW-0808">Transferase</keyword>
<organism evidence="2 3">
    <name type="scientific">Candidatus Desulfosporosinus infrequens</name>
    <dbReference type="NCBI Taxonomy" id="2043169"/>
    <lineage>
        <taxon>Bacteria</taxon>
        <taxon>Bacillati</taxon>
        <taxon>Bacillota</taxon>
        <taxon>Clostridia</taxon>
        <taxon>Eubacteriales</taxon>
        <taxon>Desulfitobacteriaceae</taxon>
        <taxon>Desulfosporosinus</taxon>
    </lineage>
</organism>
<dbReference type="PANTHER" id="PTHR32385">
    <property type="entry name" value="MANNOSYL PHOSPHORYLINOSITOL CERAMIDE SYNTHASE"/>
    <property type="match status" value="1"/>
</dbReference>
<dbReference type="GO" id="GO:0016020">
    <property type="term" value="C:membrane"/>
    <property type="evidence" value="ECO:0007669"/>
    <property type="project" value="GOC"/>
</dbReference>
<dbReference type="Proteomes" id="UP000238916">
    <property type="component" value="Unassembled WGS sequence"/>
</dbReference>
<reference evidence="3" key="1">
    <citation type="submission" date="2018-02" db="EMBL/GenBank/DDBJ databases">
        <authorList>
            <person name="Hausmann B."/>
        </authorList>
    </citation>
    <scope>NUCLEOTIDE SEQUENCE [LARGE SCALE GENOMIC DNA]</scope>
    <source>
        <strain evidence="3">Peat soil MAG SbF1</strain>
    </source>
</reference>
<protein>
    <recommendedName>
        <fullName evidence="4">Mannosyltransferase OCH1-like enzyme</fullName>
    </recommendedName>
</protein>
<accession>A0A2U3LB86</accession>
<dbReference type="AlphaFoldDB" id="A0A2U3LB86"/>
<gene>
    <name evidence="2" type="ORF">SBF1_4330001</name>
</gene>
<sequence length="234" mass="27525">MLKGLAGKYRETYSIIKNLYENNNFLEFLPQEVPKIPKIIHQIWMGTKEISEEREECRQHWIQHHPNWEYRLWTDKEVANYDFIDQKNEHLFHKSIQMGEKANILRYDILNQIGGLFVDVDCDCFQSYDSLNDNYDFYAGFLSSIPPKYSEEQIIIQNAVVGAKPNHPIIKRIAQLLMERWDGSPYPDDLIYTTLYRTYAVLTLAISDGADLNGNTDIILPGSYLYPDYYMLSY</sequence>
<dbReference type="GO" id="GO:0051999">
    <property type="term" value="P:mannosyl-inositol phosphorylceramide biosynthetic process"/>
    <property type="evidence" value="ECO:0007669"/>
    <property type="project" value="TreeGrafter"/>
</dbReference>
<dbReference type="EMBL" id="OMOF01000372">
    <property type="protein sequence ID" value="SPF49152.1"/>
    <property type="molecule type" value="Genomic_DNA"/>
</dbReference>
<dbReference type="Gene3D" id="3.90.550.20">
    <property type="match status" value="1"/>
</dbReference>
<dbReference type="OrthoDB" id="9802987at2"/>
<evidence type="ECO:0008006" key="4">
    <source>
        <dbReference type="Google" id="ProtNLM"/>
    </source>
</evidence>
<dbReference type="InterPro" id="IPR007577">
    <property type="entry name" value="GlycoTrfase_DXD_sugar-bd_CS"/>
</dbReference>